<feature type="compositionally biased region" description="Polar residues" evidence="1">
    <location>
        <begin position="746"/>
        <end position="755"/>
    </location>
</feature>
<organism evidence="2 3">
    <name type="scientific">Apiosordaria backusii</name>
    <dbReference type="NCBI Taxonomy" id="314023"/>
    <lineage>
        <taxon>Eukaryota</taxon>
        <taxon>Fungi</taxon>
        <taxon>Dikarya</taxon>
        <taxon>Ascomycota</taxon>
        <taxon>Pezizomycotina</taxon>
        <taxon>Sordariomycetes</taxon>
        <taxon>Sordariomycetidae</taxon>
        <taxon>Sordariales</taxon>
        <taxon>Lasiosphaeriaceae</taxon>
        <taxon>Apiosordaria</taxon>
    </lineage>
</organism>
<dbReference type="InterPro" id="IPR013951">
    <property type="entry name" value="Rxt3"/>
</dbReference>
<dbReference type="EMBL" id="JAUKTV010000006">
    <property type="protein sequence ID" value="KAK0736521.1"/>
    <property type="molecule type" value="Genomic_DNA"/>
</dbReference>
<evidence type="ECO:0000313" key="3">
    <source>
        <dbReference type="Proteomes" id="UP001172159"/>
    </source>
</evidence>
<feature type="compositionally biased region" description="Pro residues" evidence="1">
    <location>
        <begin position="288"/>
        <end position="297"/>
    </location>
</feature>
<comment type="caution">
    <text evidence="2">The sequence shown here is derived from an EMBL/GenBank/DDBJ whole genome shotgun (WGS) entry which is preliminary data.</text>
</comment>
<feature type="compositionally biased region" description="Pro residues" evidence="1">
    <location>
        <begin position="208"/>
        <end position="221"/>
    </location>
</feature>
<feature type="region of interest" description="Disordered" evidence="1">
    <location>
        <begin position="1077"/>
        <end position="1191"/>
    </location>
</feature>
<dbReference type="GO" id="GO:0003723">
    <property type="term" value="F:RNA binding"/>
    <property type="evidence" value="ECO:0007669"/>
    <property type="project" value="TreeGrafter"/>
</dbReference>
<feature type="compositionally biased region" description="Polar residues" evidence="1">
    <location>
        <begin position="185"/>
        <end position="201"/>
    </location>
</feature>
<dbReference type="GO" id="GO:0061574">
    <property type="term" value="C:ASAP complex"/>
    <property type="evidence" value="ECO:0007669"/>
    <property type="project" value="TreeGrafter"/>
</dbReference>
<evidence type="ECO:0000313" key="2">
    <source>
        <dbReference type="EMBL" id="KAK0736521.1"/>
    </source>
</evidence>
<feature type="region of interest" description="Disordered" evidence="1">
    <location>
        <begin position="951"/>
        <end position="970"/>
    </location>
</feature>
<proteinExistence type="predicted"/>
<feature type="compositionally biased region" description="Basic and acidic residues" evidence="1">
    <location>
        <begin position="250"/>
        <end position="264"/>
    </location>
</feature>
<feature type="region of interest" description="Disordered" evidence="1">
    <location>
        <begin position="841"/>
        <end position="864"/>
    </location>
</feature>
<feature type="region of interest" description="Disordered" evidence="1">
    <location>
        <begin position="667"/>
        <end position="809"/>
    </location>
</feature>
<evidence type="ECO:0000256" key="1">
    <source>
        <dbReference type="SAM" id="MobiDB-lite"/>
    </source>
</evidence>
<feature type="compositionally biased region" description="Pro residues" evidence="1">
    <location>
        <begin position="37"/>
        <end position="70"/>
    </location>
</feature>
<feature type="compositionally biased region" description="Low complexity" evidence="1">
    <location>
        <begin position="1164"/>
        <end position="1183"/>
    </location>
</feature>
<gene>
    <name evidence="2" type="ORF">B0T21DRAFT_348577</name>
</gene>
<protein>
    <submittedName>
        <fullName evidence="2">Histone deacetylation protein Rxt3-domain-containing protein</fullName>
    </submittedName>
</protein>
<name>A0AA40EG96_9PEZI</name>
<feature type="region of interest" description="Disordered" evidence="1">
    <location>
        <begin position="1"/>
        <end position="583"/>
    </location>
</feature>
<feature type="compositionally biased region" description="Polar residues" evidence="1">
    <location>
        <begin position="1081"/>
        <end position="1101"/>
    </location>
</feature>
<dbReference type="Proteomes" id="UP001172159">
    <property type="component" value="Unassembled WGS sequence"/>
</dbReference>
<feature type="compositionally biased region" description="Basic residues" evidence="1">
    <location>
        <begin position="705"/>
        <end position="718"/>
    </location>
</feature>
<dbReference type="Gene3D" id="2.170.130.20">
    <property type="entry name" value="LCCL-like domain"/>
    <property type="match status" value="1"/>
</dbReference>
<feature type="compositionally biased region" description="Basic and acidic residues" evidence="1">
    <location>
        <begin position="684"/>
        <end position="695"/>
    </location>
</feature>
<dbReference type="PANTHER" id="PTHR46589:SF1">
    <property type="entry name" value="APOPTOTIC CHROMATIN CONDENSATION INDUCER IN THE NUCLEUS"/>
    <property type="match status" value="1"/>
</dbReference>
<feature type="compositionally biased region" description="Pro residues" evidence="1">
    <location>
        <begin position="1"/>
        <end position="11"/>
    </location>
</feature>
<feature type="compositionally biased region" description="Basic and acidic residues" evidence="1">
    <location>
        <begin position="519"/>
        <end position="534"/>
    </location>
</feature>
<dbReference type="GO" id="GO:0071011">
    <property type="term" value="C:precatalytic spliceosome"/>
    <property type="evidence" value="ECO:0007669"/>
    <property type="project" value="TreeGrafter"/>
</dbReference>
<reference evidence="2" key="1">
    <citation type="submission" date="2023-06" db="EMBL/GenBank/DDBJ databases">
        <title>Genome-scale phylogeny and comparative genomics of the fungal order Sordariales.</title>
        <authorList>
            <consortium name="Lawrence Berkeley National Laboratory"/>
            <person name="Hensen N."/>
            <person name="Bonometti L."/>
            <person name="Westerberg I."/>
            <person name="Brannstrom I.O."/>
            <person name="Guillou S."/>
            <person name="Cros-Aarteil S."/>
            <person name="Calhoun S."/>
            <person name="Haridas S."/>
            <person name="Kuo A."/>
            <person name="Mondo S."/>
            <person name="Pangilinan J."/>
            <person name="Riley R."/>
            <person name="Labutti K."/>
            <person name="Andreopoulos B."/>
            <person name="Lipzen A."/>
            <person name="Chen C."/>
            <person name="Yanf M."/>
            <person name="Daum C."/>
            <person name="Ng V."/>
            <person name="Clum A."/>
            <person name="Steindorff A."/>
            <person name="Ohm R."/>
            <person name="Martin F."/>
            <person name="Silar P."/>
            <person name="Natvig D."/>
            <person name="Lalanne C."/>
            <person name="Gautier V."/>
            <person name="Ament-Velasquez S.L."/>
            <person name="Kruys A."/>
            <person name="Hutchinson M.I."/>
            <person name="Powell A.J."/>
            <person name="Barry K."/>
            <person name="Miller A.N."/>
            <person name="Grigoriev I.V."/>
            <person name="Debuchy R."/>
            <person name="Gladieux P."/>
            <person name="Thoren M.H."/>
            <person name="Johannesson H."/>
        </authorList>
    </citation>
    <scope>NUCLEOTIDE SEQUENCE</scope>
    <source>
        <strain evidence="2">CBS 540.89</strain>
    </source>
</reference>
<feature type="compositionally biased region" description="Pro residues" evidence="1">
    <location>
        <begin position="796"/>
        <end position="808"/>
    </location>
</feature>
<feature type="compositionally biased region" description="Basic and acidic residues" evidence="1">
    <location>
        <begin position="361"/>
        <end position="409"/>
    </location>
</feature>
<accession>A0AA40EG96</accession>
<sequence length="1191" mass="130295">MDPRQPPPPQHPFSRNAAASPFTRPSFPPTNANPATSQPPYPPAPSHPPSHGPHPHPPSHPASHPPPSTGPPYSEMHARKPSDPPPYYPGARQYGGPEPGPGPMPPSTHSRHPSTSSIASGPGMTRAMPPPSSPPQQQGQQQQGGPGAHQMGGPYGPPAPRPPPVQVGPPTAFPRGRELPALESLTRTGQPGSSMSISSMLANREPPQYAPGPPPNAPGPGPGYNQQPVHASPRMHQATAPEYAPFRRPQTPEHHRMYDGRDPRGPTAASPPAYNSTPEVQRYGTPGAYPPRGPPMPLNEQGRDPREPPRMQNAGVPPRPNSQPKSFQPVGPPRMEVTRPPNEMYGHREEQLRPAPAEEYNPERPIRVLKYEEQQRFMPDRERHERERQERERHEREIEFRERERRERAMSGGDPGRPPHGMHPQEYARQMEQRAQQPYGRPPEPREQGNHWPRPGYEAARAPYDPTMHHGPPRHQEYPPASGPHFNNGPHQYVERHPMPPHQNAIPPPGPVHPQSYDSPDRQRMNHMHMDRQPQQHQLPPRSREEQAVPPPSVAYGGVGGPPMYDSPRNRTMEELNAPHGPQRNLLGVQEINRKGRISPLPQAVQGAQPQLAGPAGEPGIKSEFGRMFSGIGSGVGAISSPVPTGAQLPFNAMGLLRREEPEGALHEPVVEIVKPGRGKRRKLKEEDIRDEDGSTGRSTPVGGRAKKAKTHAHHHHQYVPVPGLPGQSSNVSSHHHHHHHHGMDQTGSPATAANASFKHVKGSTPVPSPTSGLARELPNAHHHHHSAPRSVPAKAVPPPRSPSPVILPKPKQIISSKAVLESVASYQRVHLGDVIYKPRLQPARAQDPRTGRPPRTPFKSTMEPLPYDMIRDKYNCTLTVKIGKEHLSSEVREEITRTRALWGTEVYTDDSDVIAACIHGGWIRGEWHKDVNISLLNLDQGYSVSDVREETGRQAATNGHSSIPPPSNLTVLDAPPKTGPMAVPENRDLHVQLVILPRLEKYASTTRFGIKSREFGGALASADDGRPRINATHDGISYMITEIRWLTNGGESQNRLRGKARRERIRKALREIELTPSWAKATSNGSAPGSERQGPSSKASSEVDKENQPQRHAQKMEVEAPQKQEEPKEAANEQEGAETGSKTASERTVASAEGNGVAVTEKAPGAAEATEPQAEAAVAPVATPAPEPTV</sequence>
<dbReference type="GO" id="GO:0008380">
    <property type="term" value="P:RNA splicing"/>
    <property type="evidence" value="ECO:0007669"/>
    <property type="project" value="TreeGrafter"/>
</dbReference>
<dbReference type="InterPro" id="IPR052793">
    <property type="entry name" value="EJC-associated_protein"/>
</dbReference>
<dbReference type="InterPro" id="IPR036609">
    <property type="entry name" value="LCCL_sf"/>
</dbReference>
<feature type="compositionally biased region" description="Basic and acidic residues" evidence="1">
    <location>
        <begin position="1102"/>
        <end position="1132"/>
    </location>
</feature>
<feature type="compositionally biased region" description="Pro residues" evidence="1">
    <location>
        <begin position="155"/>
        <end position="167"/>
    </location>
</feature>
<dbReference type="AlphaFoldDB" id="A0AA40EG96"/>
<keyword evidence="3" id="KW-1185">Reference proteome</keyword>
<dbReference type="Pfam" id="PF08642">
    <property type="entry name" value="Rxt3"/>
    <property type="match status" value="1"/>
</dbReference>
<dbReference type="PANTHER" id="PTHR46589">
    <property type="entry name" value="APOPTOTIC CHROMATIN CONDENSATION INDUCER IN THE NUCLEUS"/>
    <property type="match status" value="1"/>
</dbReference>